<reference evidence="2" key="1">
    <citation type="submission" date="2022-09" db="EMBL/GenBank/DDBJ databases">
        <title>Actin cytoskeleton and complex cell architecture in an #Asgard archaeon.</title>
        <authorList>
            <person name="Ponce Toledo R.I."/>
            <person name="Schleper C."/>
            <person name="Rodrigues Oliveira T."/>
            <person name="Wollweber F."/>
            <person name="Xu J."/>
            <person name="Rittmann S."/>
            <person name="Klingl A."/>
            <person name="Pilhofer M."/>
        </authorList>
    </citation>
    <scope>NUCLEOTIDE SEQUENCE</scope>
    <source>
        <strain evidence="2">B-35</strain>
    </source>
</reference>
<gene>
    <name evidence="2" type="ORF">NEF87_003206</name>
</gene>
<dbReference type="EMBL" id="CP104013">
    <property type="protein sequence ID" value="UYP46921.1"/>
    <property type="molecule type" value="Genomic_DNA"/>
</dbReference>
<evidence type="ECO:0000313" key="3">
    <source>
        <dbReference type="Proteomes" id="UP001208689"/>
    </source>
</evidence>
<protein>
    <recommendedName>
        <fullName evidence="4">Alginate lyase domain-containing protein</fullName>
    </recommendedName>
</protein>
<feature type="transmembrane region" description="Helical" evidence="1">
    <location>
        <begin position="12"/>
        <end position="31"/>
    </location>
</feature>
<name>A0ABY6HWG4_9ARCH</name>
<organism evidence="2 3">
    <name type="scientific">Candidatus Lokiarchaeum ossiferum</name>
    <dbReference type="NCBI Taxonomy" id="2951803"/>
    <lineage>
        <taxon>Archaea</taxon>
        <taxon>Promethearchaeati</taxon>
        <taxon>Promethearchaeota</taxon>
        <taxon>Promethearchaeia</taxon>
        <taxon>Promethearchaeales</taxon>
        <taxon>Promethearchaeaceae</taxon>
        <taxon>Candidatus Lokiarchaeum</taxon>
    </lineage>
</organism>
<accession>A0ABY6HWG4</accession>
<dbReference type="Proteomes" id="UP001208689">
    <property type="component" value="Chromosome"/>
</dbReference>
<proteinExistence type="predicted"/>
<evidence type="ECO:0008006" key="4">
    <source>
        <dbReference type="Google" id="ProtNLM"/>
    </source>
</evidence>
<keyword evidence="1" id="KW-0812">Transmembrane</keyword>
<sequence length="702" mass="79595">MKLYKKQTQSLLFMFMFLIPMIFTLGTQIIASQVLPKIASPQNVSQYEYNESMSFEERKEMFLNISITSNTSLYAQATRIFSGLAPNEEVIRKDIARKVNAYLDCSDFEVNAYLRMMYFNNVTHVMSTALETELKNTFLNFTYWVDESLSDGFPKNDKMYFWTENHMNLFHAAELLAGQLYRNETFPSSNMTGQQHIDHATPLIHRWLDWRGTFGFSEFHSNIYYSLDLASIFNIIEFSEDLDLARKAMMVADQIAFDFANNVYKSRYATSHGRTADNLQMGTSADTPADNESPMLAAWLLIGVGDNDLNFNDAGNRGAVSIATSARYTIPPILEDIAKAAKLNNEHKERMSLNLEEGPDYGIDYTEEDLMFWWGASATAATQIIDTTLAFQNKYDLSSRLIFNDPMFVDVLNIGAAITGTDIAGYCEILGDITQGVTLESASTYTYRTSYYQLSGAQDYQKGKNGIQEVIWKATIDHQAMVYTNSPGGVSDREFVGGWKPRATMYKNVGIFQYDRACQSLLGEAVIAYLGSKSYTHAYFPQWAFEEVTQKGKWTFGLQGDTYVALYSFERTRWMPNTDDPDNPFELRSTGKKNAYIIELASTADYDSFEDFQTAILAATVEVQQKVMGYDISYDSPSRGLMTVAWDGDMYADGDKVDLGPYERFENDYCTQAFGTKITTITYEGQTLVLNFEDNTRTYIAA</sequence>
<evidence type="ECO:0000313" key="2">
    <source>
        <dbReference type="EMBL" id="UYP46921.1"/>
    </source>
</evidence>
<keyword evidence="3" id="KW-1185">Reference proteome</keyword>
<keyword evidence="1" id="KW-0472">Membrane</keyword>
<evidence type="ECO:0000256" key="1">
    <source>
        <dbReference type="SAM" id="Phobius"/>
    </source>
</evidence>
<keyword evidence="1" id="KW-1133">Transmembrane helix</keyword>